<comment type="caution">
    <text evidence="2">The sequence shown here is derived from an EMBL/GenBank/DDBJ whole genome shotgun (WGS) entry which is preliminary data.</text>
</comment>
<name>A0A8X6VI46_TRICX</name>
<dbReference type="GO" id="GO:0140297">
    <property type="term" value="F:DNA-binding transcription factor binding"/>
    <property type="evidence" value="ECO:0007669"/>
    <property type="project" value="TreeGrafter"/>
</dbReference>
<evidence type="ECO:0000313" key="2">
    <source>
        <dbReference type="EMBL" id="GFY08154.1"/>
    </source>
</evidence>
<dbReference type="Proteomes" id="UP000887159">
    <property type="component" value="Unassembled WGS sequence"/>
</dbReference>
<dbReference type="SUPFAM" id="SSF52283">
    <property type="entry name" value="Formate/glycerate dehydrogenase catalytic domain-like"/>
    <property type="match status" value="1"/>
</dbReference>
<accession>A0A8X6VI46</accession>
<dbReference type="PANTHER" id="PTHR46029:SF7">
    <property type="entry name" value="C-TERMINAL-BINDING PROTEIN"/>
    <property type="match status" value="1"/>
</dbReference>
<protein>
    <submittedName>
        <fullName evidence="2">C-terminal-binding protein 1</fullName>
    </submittedName>
</protein>
<dbReference type="Gene3D" id="3.40.50.720">
    <property type="entry name" value="NAD(P)-binding Rossmann-like Domain"/>
    <property type="match status" value="1"/>
</dbReference>
<organism evidence="2 3">
    <name type="scientific">Trichonephila clavipes</name>
    <name type="common">Golden silk orbweaver</name>
    <name type="synonym">Nephila clavipes</name>
    <dbReference type="NCBI Taxonomy" id="2585209"/>
    <lineage>
        <taxon>Eukaryota</taxon>
        <taxon>Metazoa</taxon>
        <taxon>Ecdysozoa</taxon>
        <taxon>Arthropoda</taxon>
        <taxon>Chelicerata</taxon>
        <taxon>Arachnida</taxon>
        <taxon>Araneae</taxon>
        <taxon>Araneomorphae</taxon>
        <taxon>Entelegynae</taxon>
        <taxon>Araneoidea</taxon>
        <taxon>Nephilidae</taxon>
        <taxon>Trichonephila</taxon>
    </lineage>
</organism>
<dbReference type="AlphaFoldDB" id="A0A8X6VI46"/>
<dbReference type="EMBL" id="BMAU01021280">
    <property type="protein sequence ID" value="GFY08154.1"/>
    <property type="molecule type" value="Genomic_DNA"/>
</dbReference>
<dbReference type="GO" id="GO:0006357">
    <property type="term" value="P:regulation of transcription by RNA polymerase II"/>
    <property type="evidence" value="ECO:0007669"/>
    <property type="project" value="TreeGrafter"/>
</dbReference>
<sequence length="322" mass="36734">MFFGRDLRLPTDLFSQPPDAPLELEEYVNKLQALMKEMHYLAREEIGMASEKIKTRYDAKATVQDLHEGNKVWLWKSEMLQRTLSEAADELGRKFDVGDEVAVRVCRVANTRWKFGTIVNEDGVLHYTIDVQRTMALRHSSQSRLPLYRMGDGEFHLNIHQRFLAAEDRGSNPNNPNRQHGETAENPSEYLNKGLWSSSVLEVPSTDFAVSERPLPRCSWRILLPRDLIFKEGGDVMYLAVTISKIDYCNFGARAPIPNGPMHTRPLVALLDGRDCSVEMPILKDVATVAFCDAQSTQEIHEKVHVKKSFELVFREGFPSIE</sequence>
<feature type="region of interest" description="Disordered" evidence="1">
    <location>
        <begin position="167"/>
        <end position="189"/>
    </location>
</feature>
<dbReference type="PANTHER" id="PTHR46029">
    <property type="entry name" value="C-TERMINAL-BINDING PROTEIN"/>
    <property type="match status" value="1"/>
</dbReference>
<keyword evidence="3" id="KW-1185">Reference proteome</keyword>
<proteinExistence type="predicted"/>
<dbReference type="GO" id="GO:0001221">
    <property type="term" value="F:transcription coregulator binding"/>
    <property type="evidence" value="ECO:0007669"/>
    <property type="project" value="TreeGrafter"/>
</dbReference>
<dbReference type="GO" id="GO:0003713">
    <property type="term" value="F:transcription coactivator activity"/>
    <property type="evidence" value="ECO:0007669"/>
    <property type="project" value="TreeGrafter"/>
</dbReference>
<reference evidence="2" key="1">
    <citation type="submission" date="2020-08" db="EMBL/GenBank/DDBJ databases">
        <title>Multicomponent nature underlies the extraordinary mechanical properties of spider dragline silk.</title>
        <authorList>
            <person name="Kono N."/>
            <person name="Nakamura H."/>
            <person name="Mori M."/>
            <person name="Yoshida Y."/>
            <person name="Ohtoshi R."/>
            <person name="Malay A.D."/>
            <person name="Moran D.A.P."/>
            <person name="Tomita M."/>
            <person name="Numata K."/>
            <person name="Arakawa K."/>
        </authorList>
    </citation>
    <scope>NUCLEOTIDE SEQUENCE</scope>
</reference>
<evidence type="ECO:0000313" key="3">
    <source>
        <dbReference type="Proteomes" id="UP000887159"/>
    </source>
</evidence>
<gene>
    <name evidence="2" type="primary">Ctbp1</name>
    <name evidence="2" type="ORF">TNCV_1355671</name>
</gene>
<dbReference type="InterPro" id="IPR051638">
    <property type="entry name" value="CTBP_dehydrogenase"/>
</dbReference>
<dbReference type="GO" id="GO:0003714">
    <property type="term" value="F:transcription corepressor activity"/>
    <property type="evidence" value="ECO:0007669"/>
    <property type="project" value="TreeGrafter"/>
</dbReference>
<dbReference type="GO" id="GO:0005634">
    <property type="term" value="C:nucleus"/>
    <property type="evidence" value="ECO:0007669"/>
    <property type="project" value="TreeGrafter"/>
</dbReference>
<evidence type="ECO:0000256" key="1">
    <source>
        <dbReference type="SAM" id="MobiDB-lite"/>
    </source>
</evidence>